<feature type="compositionally biased region" description="Gly residues" evidence="1">
    <location>
        <begin position="126"/>
        <end position="136"/>
    </location>
</feature>
<organism evidence="2 3">
    <name type="scientific">Cryptococcus wingfieldii CBS 7118</name>
    <dbReference type="NCBI Taxonomy" id="1295528"/>
    <lineage>
        <taxon>Eukaryota</taxon>
        <taxon>Fungi</taxon>
        <taxon>Dikarya</taxon>
        <taxon>Basidiomycota</taxon>
        <taxon>Agaricomycotina</taxon>
        <taxon>Tremellomycetes</taxon>
        <taxon>Tremellales</taxon>
        <taxon>Cryptococcaceae</taxon>
        <taxon>Cryptococcus</taxon>
    </lineage>
</organism>
<feature type="compositionally biased region" description="Basic and acidic residues" evidence="1">
    <location>
        <begin position="141"/>
        <end position="156"/>
    </location>
</feature>
<comment type="caution">
    <text evidence="2">The sequence shown here is derived from an EMBL/GenBank/DDBJ whole genome shotgun (WGS) entry which is preliminary data.</text>
</comment>
<gene>
    <name evidence="2" type="ORF">L198_07081</name>
</gene>
<dbReference type="EMBL" id="AWGH01000029">
    <property type="protein sequence ID" value="ODN87079.1"/>
    <property type="molecule type" value="Genomic_DNA"/>
</dbReference>
<dbReference type="RefSeq" id="XP_019028853.1">
    <property type="nucleotide sequence ID" value="XM_019179095.1"/>
</dbReference>
<dbReference type="Proteomes" id="UP000094819">
    <property type="component" value="Unassembled WGS sequence"/>
</dbReference>
<accession>A0A1E3IET8</accession>
<reference evidence="2 3" key="1">
    <citation type="submission" date="2016-06" db="EMBL/GenBank/DDBJ databases">
        <title>Evolution of pathogenesis and genome organization in the Tremellales.</title>
        <authorList>
            <person name="Cuomo C."/>
            <person name="Litvintseva A."/>
            <person name="Heitman J."/>
            <person name="Chen Y."/>
            <person name="Sun S."/>
            <person name="Springer D."/>
            <person name="Dromer F."/>
            <person name="Young S."/>
            <person name="Zeng Q."/>
            <person name="Chapman S."/>
            <person name="Gujja S."/>
            <person name="Saif S."/>
            <person name="Birren B."/>
        </authorList>
    </citation>
    <scope>NUCLEOTIDE SEQUENCE [LARGE SCALE GENOMIC DNA]</scope>
    <source>
        <strain evidence="2 3">CBS 7118</strain>
    </source>
</reference>
<proteinExistence type="predicted"/>
<name>A0A1E3IET8_9TREE</name>
<evidence type="ECO:0000256" key="1">
    <source>
        <dbReference type="SAM" id="MobiDB-lite"/>
    </source>
</evidence>
<keyword evidence="3" id="KW-1185">Reference proteome</keyword>
<feature type="compositionally biased region" description="Polar residues" evidence="1">
    <location>
        <begin position="34"/>
        <end position="46"/>
    </location>
</feature>
<feature type="region of interest" description="Disordered" evidence="1">
    <location>
        <begin position="1"/>
        <end position="73"/>
    </location>
</feature>
<evidence type="ECO:0000313" key="2">
    <source>
        <dbReference type="EMBL" id="ODN87079.1"/>
    </source>
</evidence>
<protein>
    <submittedName>
        <fullName evidence="2">Uncharacterized protein</fullName>
    </submittedName>
</protein>
<dbReference type="AlphaFoldDB" id="A0A1E3IET8"/>
<feature type="region of interest" description="Disordered" evidence="1">
    <location>
        <begin position="126"/>
        <end position="156"/>
    </location>
</feature>
<feature type="compositionally biased region" description="Polar residues" evidence="1">
    <location>
        <begin position="14"/>
        <end position="23"/>
    </location>
</feature>
<dbReference type="GeneID" id="30196292"/>
<sequence length="156" mass="16489">MPKPAPSKPLFTTKPYSAPQTRVNKGGRPPKNPPTSTSRPAQSESLLTGKPYGAPETKVDKHGRPPKTAPTKTPLALWSHLEGDVPPYSVGPCNFVCKECGALHWAGERPACKRWCSSSLAAATGGENGGSLGYGLAGRKNGGEQRGLERGRCNLK</sequence>
<evidence type="ECO:0000313" key="3">
    <source>
        <dbReference type="Proteomes" id="UP000094819"/>
    </source>
</evidence>